<dbReference type="AlphaFoldDB" id="A0A0V9UNC9"/>
<accession>A0A0V9UNC9</accession>
<dbReference type="GO" id="GO:0003677">
    <property type="term" value="F:DNA binding"/>
    <property type="evidence" value="ECO:0007669"/>
    <property type="project" value="UniProtKB-KW"/>
</dbReference>
<evidence type="ECO:0000259" key="4">
    <source>
        <dbReference type="PROSITE" id="PS50995"/>
    </source>
</evidence>
<keyword evidence="1" id="KW-0805">Transcription regulation</keyword>
<dbReference type="PROSITE" id="PS50995">
    <property type="entry name" value="HTH_MARR_2"/>
    <property type="match status" value="1"/>
</dbReference>
<dbReference type="PRINTS" id="PR00598">
    <property type="entry name" value="HTHMARR"/>
</dbReference>
<dbReference type="EMBL" id="AZXY01000002">
    <property type="protein sequence ID" value="KSZ59512.1"/>
    <property type="molecule type" value="Genomic_DNA"/>
</dbReference>
<dbReference type="InterPro" id="IPR000835">
    <property type="entry name" value="HTH_MarR-typ"/>
</dbReference>
<dbReference type="RefSeq" id="WP_060650897.1">
    <property type="nucleotide sequence ID" value="NZ_AZXY01000002.1"/>
</dbReference>
<keyword evidence="3" id="KW-0804">Transcription</keyword>
<dbReference type="SMART" id="SM00347">
    <property type="entry name" value="HTH_MARR"/>
    <property type="match status" value="1"/>
</dbReference>
<dbReference type="InterPro" id="IPR036388">
    <property type="entry name" value="WH-like_DNA-bd_sf"/>
</dbReference>
<protein>
    <submittedName>
        <fullName evidence="5">MarR family transcriptional regulator</fullName>
    </submittedName>
</protein>
<organism evidence="5 6">
    <name type="scientific">Rhodococcus pyridinivorans KG-16</name>
    <dbReference type="NCBI Taxonomy" id="1441730"/>
    <lineage>
        <taxon>Bacteria</taxon>
        <taxon>Bacillati</taxon>
        <taxon>Actinomycetota</taxon>
        <taxon>Actinomycetes</taxon>
        <taxon>Mycobacteriales</taxon>
        <taxon>Nocardiaceae</taxon>
        <taxon>Rhodococcus</taxon>
    </lineage>
</organism>
<dbReference type="InterPro" id="IPR023187">
    <property type="entry name" value="Tscrpt_reg_MarR-type_CS"/>
</dbReference>
<dbReference type="Proteomes" id="UP000053060">
    <property type="component" value="Unassembled WGS sequence"/>
</dbReference>
<dbReference type="GO" id="GO:0003700">
    <property type="term" value="F:DNA-binding transcription factor activity"/>
    <property type="evidence" value="ECO:0007669"/>
    <property type="project" value="InterPro"/>
</dbReference>
<dbReference type="PANTHER" id="PTHR39515:SF2">
    <property type="entry name" value="HTH-TYPE TRANSCRIPTIONAL REGULATOR RV0880"/>
    <property type="match status" value="1"/>
</dbReference>
<dbReference type="Pfam" id="PF01047">
    <property type="entry name" value="MarR"/>
    <property type="match status" value="1"/>
</dbReference>
<evidence type="ECO:0000256" key="2">
    <source>
        <dbReference type="ARBA" id="ARBA00023125"/>
    </source>
</evidence>
<gene>
    <name evidence="5" type="ORF">Z045_04795</name>
</gene>
<evidence type="ECO:0000256" key="3">
    <source>
        <dbReference type="ARBA" id="ARBA00023163"/>
    </source>
</evidence>
<dbReference type="PATRIC" id="fig|1441730.3.peg.1001"/>
<dbReference type="PROSITE" id="PS01117">
    <property type="entry name" value="HTH_MARR_1"/>
    <property type="match status" value="1"/>
</dbReference>
<keyword evidence="2" id="KW-0238">DNA-binding</keyword>
<dbReference type="Gene3D" id="1.10.10.10">
    <property type="entry name" value="Winged helix-like DNA-binding domain superfamily/Winged helix DNA-binding domain"/>
    <property type="match status" value="1"/>
</dbReference>
<name>A0A0V9UNC9_9NOCA</name>
<evidence type="ECO:0000313" key="5">
    <source>
        <dbReference type="EMBL" id="KSZ59512.1"/>
    </source>
</evidence>
<comment type="caution">
    <text evidence="5">The sequence shown here is derived from an EMBL/GenBank/DDBJ whole genome shotgun (WGS) entry which is preliminary data.</text>
</comment>
<dbReference type="InterPro" id="IPR036390">
    <property type="entry name" value="WH_DNA-bd_sf"/>
</dbReference>
<reference evidence="5 6" key="2">
    <citation type="journal article" date="2016" name="Genome Announc.">
        <title>Draft Genome Sequence of a Versatile Hydrocarbon-Degrading Bacterium, Rhodococcus pyridinivorans Strain KG-16, Collected from Oil Fields in India.</title>
        <authorList>
            <person name="Aggarwal R.K."/>
            <person name="Dawar C."/>
            <person name="Phanindranath R."/>
            <person name="Mutnuri L."/>
            <person name="Dayal A.M."/>
        </authorList>
    </citation>
    <scope>NUCLEOTIDE SEQUENCE [LARGE SCALE GENOMIC DNA]</scope>
    <source>
        <strain evidence="5 6">KG-16</strain>
    </source>
</reference>
<dbReference type="InterPro" id="IPR052526">
    <property type="entry name" value="HTH-type_Bedaq_tolerance"/>
</dbReference>
<reference evidence="6" key="1">
    <citation type="submission" date="2015-01" db="EMBL/GenBank/DDBJ databases">
        <title>Draft genome sequence of Rhodococcus pyridinivorans strain KG-16, a hydrocarbon-degrading bacterium.</title>
        <authorList>
            <person name="Aggarwal R.K."/>
            <person name="Dawar C."/>
        </authorList>
    </citation>
    <scope>NUCLEOTIDE SEQUENCE [LARGE SCALE GENOMIC DNA]</scope>
    <source>
        <strain evidence="6">KG-16</strain>
    </source>
</reference>
<evidence type="ECO:0000256" key="1">
    <source>
        <dbReference type="ARBA" id="ARBA00023015"/>
    </source>
</evidence>
<feature type="domain" description="HTH marR-type" evidence="4">
    <location>
        <begin position="7"/>
        <end position="138"/>
    </location>
</feature>
<dbReference type="PANTHER" id="PTHR39515">
    <property type="entry name" value="CONSERVED PROTEIN"/>
    <property type="match status" value="1"/>
</dbReference>
<sequence>MPEKAQAHELADAIFMFGRTLRGALVHHDTDVLPSALVAVLFVLARMGECRPSELAVEMCVSQSSLSRQIAELVERGLVDRHPDPDDRRAHRVSCSVAGIEILDLVKKRRTERLSAELSDWHEDEIAGAITTLERLTSSLAPLVIDTRRTNP</sequence>
<proteinExistence type="predicted"/>
<evidence type="ECO:0000313" key="6">
    <source>
        <dbReference type="Proteomes" id="UP000053060"/>
    </source>
</evidence>
<dbReference type="SUPFAM" id="SSF46785">
    <property type="entry name" value="Winged helix' DNA-binding domain"/>
    <property type="match status" value="1"/>
</dbReference>